<accession>A0AAD6IZ03</accession>
<dbReference type="EMBL" id="JAQGDS010000004">
    <property type="protein sequence ID" value="KAJ6260897.1"/>
    <property type="molecule type" value="Genomic_DNA"/>
</dbReference>
<reference evidence="1" key="1">
    <citation type="submission" date="2023-01" db="EMBL/GenBank/DDBJ databases">
        <title>The chitinases involved in constricting ring structure development in the nematode-trapping fungus Drechslerella dactyloides.</title>
        <authorList>
            <person name="Wang R."/>
            <person name="Zhang L."/>
            <person name="Tang P."/>
            <person name="Li S."/>
            <person name="Liang L."/>
        </authorList>
    </citation>
    <scope>NUCLEOTIDE SEQUENCE</scope>
    <source>
        <strain evidence="1">YMF1.00031</strain>
    </source>
</reference>
<name>A0AAD6IZ03_DREDA</name>
<organism evidence="1 2">
    <name type="scientific">Drechslerella dactyloides</name>
    <name type="common">Nematode-trapping fungus</name>
    <name type="synonym">Arthrobotrys dactyloides</name>
    <dbReference type="NCBI Taxonomy" id="74499"/>
    <lineage>
        <taxon>Eukaryota</taxon>
        <taxon>Fungi</taxon>
        <taxon>Dikarya</taxon>
        <taxon>Ascomycota</taxon>
        <taxon>Pezizomycotina</taxon>
        <taxon>Orbiliomycetes</taxon>
        <taxon>Orbiliales</taxon>
        <taxon>Orbiliaceae</taxon>
        <taxon>Drechslerella</taxon>
    </lineage>
</organism>
<evidence type="ECO:0000313" key="1">
    <source>
        <dbReference type="EMBL" id="KAJ6260897.1"/>
    </source>
</evidence>
<evidence type="ECO:0000313" key="2">
    <source>
        <dbReference type="Proteomes" id="UP001221413"/>
    </source>
</evidence>
<protein>
    <submittedName>
        <fullName evidence="1">Uncharacterized protein</fullName>
    </submittedName>
</protein>
<dbReference type="Proteomes" id="UP001221413">
    <property type="component" value="Unassembled WGS sequence"/>
</dbReference>
<proteinExistence type="predicted"/>
<sequence>MSGDVSKVNARVAVRGTRDMQRRFALLRFALLATRKAEATDKVSRVGICWLIFGAALGESTTIAGKGGAAGKARPGGDLFRLGGNMEEVVGTS</sequence>
<gene>
    <name evidence="1" type="ORF">Dda_3558</name>
</gene>
<keyword evidence="2" id="KW-1185">Reference proteome</keyword>
<comment type="caution">
    <text evidence="1">The sequence shown here is derived from an EMBL/GenBank/DDBJ whole genome shotgun (WGS) entry which is preliminary data.</text>
</comment>
<dbReference type="AlphaFoldDB" id="A0AAD6IZ03"/>